<dbReference type="Pfam" id="PF08281">
    <property type="entry name" value="Sigma70_r4_2"/>
    <property type="match status" value="1"/>
</dbReference>
<evidence type="ECO:0000256" key="4">
    <source>
        <dbReference type="ARBA" id="ARBA00023125"/>
    </source>
</evidence>
<evidence type="ECO:0000313" key="9">
    <source>
        <dbReference type="EMBL" id="PXW51928.1"/>
    </source>
</evidence>
<dbReference type="InterPro" id="IPR013325">
    <property type="entry name" value="RNA_pol_sigma_r2"/>
</dbReference>
<evidence type="ECO:0000256" key="3">
    <source>
        <dbReference type="ARBA" id="ARBA00023082"/>
    </source>
</evidence>
<comment type="similarity">
    <text evidence="1 6">Belongs to the sigma-70 factor family. ECF subfamily.</text>
</comment>
<protein>
    <recommendedName>
        <fullName evidence="6">RNA polymerase sigma factor</fullName>
    </recommendedName>
</protein>
<evidence type="ECO:0000256" key="2">
    <source>
        <dbReference type="ARBA" id="ARBA00023015"/>
    </source>
</evidence>
<dbReference type="SUPFAM" id="SSF88946">
    <property type="entry name" value="Sigma2 domain of RNA polymerase sigma factors"/>
    <property type="match status" value="1"/>
</dbReference>
<sequence length="206" mass="23190">MEAAPASGQDRARGSDEDDRLLARIAAGEQAALVRFMERHGRGLRHFAARYLDSREDAEDVAQDVFVAVWKHAGRFDPNRARATTWLYRIAANRCKDLRRWRRLRAFIGLEDLHELLPADEIDAEAATGARQELARVRAGLRQLPERQRMALLLRAVADLDVPTIAEVMGATVGSVEQLLVRARRALRDRAADADDNKKAMERTSL</sequence>
<evidence type="ECO:0000256" key="5">
    <source>
        <dbReference type="ARBA" id="ARBA00023163"/>
    </source>
</evidence>
<dbReference type="InterPro" id="IPR039425">
    <property type="entry name" value="RNA_pol_sigma-70-like"/>
</dbReference>
<dbReference type="PANTHER" id="PTHR43133:SF8">
    <property type="entry name" value="RNA POLYMERASE SIGMA FACTOR HI_1459-RELATED"/>
    <property type="match status" value="1"/>
</dbReference>
<dbReference type="InterPro" id="IPR036388">
    <property type="entry name" value="WH-like_DNA-bd_sf"/>
</dbReference>
<feature type="domain" description="RNA polymerase sigma-70 region 2" evidence="7">
    <location>
        <begin position="37"/>
        <end position="102"/>
    </location>
</feature>
<dbReference type="InterPro" id="IPR007627">
    <property type="entry name" value="RNA_pol_sigma70_r2"/>
</dbReference>
<accession>A0A2V3TUE6</accession>
<evidence type="ECO:0000259" key="7">
    <source>
        <dbReference type="Pfam" id="PF04542"/>
    </source>
</evidence>
<keyword evidence="3 6" id="KW-0731">Sigma factor</keyword>
<dbReference type="EMBL" id="QJJK01000018">
    <property type="protein sequence ID" value="PXW51928.1"/>
    <property type="molecule type" value="Genomic_DNA"/>
</dbReference>
<dbReference type="NCBIfam" id="TIGR02937">
    <property type="entry name" value="sigma70-ECF"/>
    <property type="match status" value="1"/>
</dbReference>
<dbReference type="InterPro" id="IPR014284">
    <property type="entry name" value="RNA_pol_sigma-70_dom"/>
</dbReference>
<organism evidence="9 10">
    <name type="scientific">Chelatococcus asaccharovorans</name>
    <dbReference type="NCBI Taxonomy" id="28210"/>
    <lineage>
        <taxon>Bacteria</taxon>
        <taxon>Pseudomonadati</taxon>
        <taxon>Pseudomonadota</taxon>
        <taxon>Alphaproteobacteria</taxon>
        <taxon>Hyphomicrobiales</taxon>
        <taxon>Chelatococcaceae</taxon>
        <taxon>Chelatococcus</taxon>
    </lineage>
</organism>
<keyword evidence="2 6" id="KW-0805">Transcription regulation</keyword>
<keyword evidence="10" id="KW-1185">Reference proteome</keyword>
<name>A0A2V3TUE6_9HYPH</name>
<dbReference type="InterPro" id="IPR000838">
    <property type="entry name" value="RNA_pol_sigma70_ECF_CS"/>
</dbReference>
<proteinExistence type="inferred from homology"/>
<keyword evidence="5 6" id="KW-0804">Transcription</keyword>
<dbReference type="GO" id="GO:0006352">
    <property type="term" value="P:DNA-templated transcription initiation"/>
    <property type="evidence" value="ECO:0007669"/>
    <property type="project" value="InterPro"/>
</dbReference>
<dbReference type="GO" id="GO:0003677">
    <property type="term" value="F:DNA binding"/>
    <property type="evidence" value="ECO:0007669"/>
    <property type="project" value="UniProtKB-KW"/>
</dbReference>
<gene>
    <name evidence="9" type="ORF">C7450_11883</name>
</gene>
<keyword evidence="4 6" id="KW-0238">DNA-binding</keyword>
<evidence type="ECO:0000256" key="6">
    <source>
        <dbReference type="RuleBase" id="RU000716"/>
    </source>
</evidence>
<dbReference type="InterPro" id="IPR013324">
    <property type="entry name" value="RNA_pol_sigma_r3/r4-like"/>
</dbReference>
<comment type="caution">
    <text evidence="9">The sequence shown here is derived from an EMBL/GenBank/DDBJ whole genome shotgun (WGS) entry which is preliminary data.</text>
</comment>
<dbReference type="PROSITE" id="PS01063">
    <property type="entry name" value="SIGMA70_ECF"/>
    <property type="match status" value="1"/>
</dbReference>
<dbReference type="InterPro" id="IPR013249">
    <property type="entry name" value="RNA_pol_sigma70_r4_t2"/>
</dbReference>
<dbReference type="Gene3D" id="1.10.1740.10">
    <property type="match status" value="1"/>
</dbReference>
<evidence type="ECO:0000259" key="8">
    <source>
        <dbReference type="Pfam" id="PF08281"/>
    </source>
</evidence>
<dbReference type="Pfam" id="PF04542">
    <property type="entry name" value="Sigma70_r2"/>
    <property type="match status" value="1"/>
</dbReference>
<feature type="domain" description="RNA polymerase sigma factor 70 region 4 type 2" evidence="8">
    <location>
        <begin position="136"/>
        <end position="187"/>
    </location>
</feature>
<dbReference type="GO" id="GO:0016987">
    <property type="term" value="F:sigma factor activity"/>
    <property type="evidence" value="ECO:0007669"/>
    <property type="project" value="UniProtKB-KW"/>
</dbReference>
<evidence type="ECO:0000256" key="1">
    <source>
        <dbReference type="ARBA" id="ARBA00010641"/>
    </source>
</evidence>
<dbReference type="RefSeq" id="WP_245450237.1">
    <property type="nucleotide sequence ID" value="NZ_JAHBRY010000001.1"/>
</dbReference>
<reference evidence="9 10" key="1">
    <citation type="submission" date="2018-05" db="EMBL/GenBank/DDBJ databases">
        <title>Genomic Encyclopedia of Type Strains, Phase IV (KMG-IV): sequencing the most valuable type-strain genomes for metagenomic binning, comparative biology and taxonomic classification.</title>
        <authorList>
            <person name="Goeker M."/>
        </authorList>
    </citation>
    <scope>NUCLEOTIDE SEQUENCE [LARGE SCALE GENOMIC DNA]</scope>
    <source>
        <strain evidence="9 10">DSM 6462</strain>
    </source>
</reference>
<dbReference type="Proteomes" id="UP000248021">
    <property type="component" value="Unassembled WGS sequence"/>
</dbReference>
<dbReference type="PANTHER" id="PTHR43133">
    <property type="entry name" value="RNA POLYMERASE ECF-TYPE SIGMA FACTO"/>
    <property type="match status" value="1"/>
</dbReference>
<dbReference type="AlphaFoldDB" id="A0A2V3TUE6"/>
<dbReference type="Gene3D" id="1.10.10.10">
    <property type="entry name" value="Winged helix-like DNA-binding domain superfamily/Winged helix DNA-binding domain"/>
    <property type="match status" value="1"/>
</dbReference>
<dbReference type="SUPFAM" id="SSF88659">
    <property type="entry name" value="Sigma3 and sigma4 domains of RNA polymerase sigma factors"/>
    <property type="match status" value="1"/>
</dbReference>
<evidence type="ECO:0000313" key="10">
    <source>
        <dbReference type="Proteomes" id="UP000248021"/>
    </source>
</evidence>